<comment type="caution">
    <text evidence="2">The sequence shown here is derived from an EMBL/GenBank/DDBJ whole genome shotgun (WGS) entry which is preliminary data.</text>
</comment>
<accession>A0AAV1IZI2</accession>
<proteinExistence type="predicted"/>
<feature type="domain" description="U1-type" evidence="1">
    <location>
        <begin position="18"/>
        <end position="53"/>
    </location>
</feature>
<reference evidence="2 3" key="1">
    <citation type="submission" date="2023-11" db="EMBL/GenBank/DDBJ databases">
        <authorList>
            <person name="Okamura Y."/>
        </authorList>
    </citation>
    <scope>NUCLEOTIDE SEQUENCE [LARGE SCALE GENOMIC DNA]</scope>
</reference>
<evidence type="ECO:0000259" key="1">
    <source>
        <dbReference type="SMART" id="SM00451"/>
    </source>
</evidence>
<dbReference type="GO" id="GO:0008270">
    <property type="term" value="F:zinc ion binding"/>
    <property type="evidence" value="ECO:0007669"/>
    <property type="project" value="InterPro"/>
</dbReference>
<evidence type="ECO:0000313" key="3">
    <source>
        <dbReference type="Proteomes" id="UP001497472"/>
    </source>
</evidence>
<keyword evidence="3" id="KW-1185">Reference proteome</keyword>
<gene>
    <name evidence="2" type="ORF">LNINA_LOCUS2468</name>
</gene>
<sequence>MSENFSDMAYYEDICEIENTITCILCKISLVNNSTAIELHINGENHKMFYIQRTLILNNMQGNYCKICNSDFLDLSHIQMSKHKEQLYQMQSLVEKDGAFIELPSNILQEWAPSELGTNSHCTICDQYLQFTFKDINYHINSHKHKRSKAMALQPFNGIISVAGSDQDLWCKICQKYFANYIEKIFEHVDDKDHFIKLNKIVRLIDGQDITVDNYLTNTTEDKATCNRCKTQVSCNVDNLERHIKGKRHTGAVKDIKLQ</sequence>
<feature type="domain" description="U1-type" evidence="1">
    <location>
        <begin position="221"/>
        <end position="256"/>
    </location>
</feature>
<protein>
    <recommendedName>
        <fullName evidence="1">U1-type domain-containing protein</fullName>
    </recommendedName>
</protein>
<dbReference type="InterPro" id="IPR003604">
    <property type="entry name" value="Matrin/U1-like-C_Znf_C2H2"/>
</dbReference>
<dbReference type="Proteomes" id="UP001497472">
    <property type="component" value="Unassembled WGS sequence"/>
</dbReference>
<dbReference type="SMART" id="SM00451">
    <property type="entry name" value="ZnF_U1"/>
    <property type="match status" value="4"/>
</dbReference>
<feature type="domain" description="U1-type" evidence="1">
    <location>
        <begin position="166"/>
        <end position="201"/>
    </location>
</feature>
<dbReference type="GO" id="GO:0003676">
    <property type="term" value="F:nucleic acid binding"/>
    <property type="evidence" value="ECO:0007669"/>
    <property type="project" value="InterPro"/>
</dbReference>
<dbReference type="EMBL" id="CAVLEF010000003">
    <property type="protein sequence ID" value="CAK1542585.1"/>
    <property type="molecule type" value="Genomic_DNA"/>
</dbReference>
<name>A0AAV1IZI2_9NEOP</name>
<dbReference type="AlphaFoldDB" id="A0AAV1IZI2"/>
<organism evidence="2 3">
    <name type="scientific">Leptosia nina</name>
    <dbReference type="NCBI Taxonomy" id="320188"/>
    <lineage>
        <taxon>Eukaryota</taxon>
        <taxon>Metazoa</taxon>
        <taxon>Ecdysozoa</taxon>
        <taxon>Arthropoda</taxon>
        <taxon>Hexapoda</taxon>
        <taxon>Insecta</taxon>
        <taxon>Pterygota</taxon>
        <taxon>Neoptera</taxon>
        <taxon>Endopterygota</taxon>
        <taxon>Lepidoptera</taxon>
        <taxon>Glossata</taxon>
        <taxon>Ditrysia</taxon>
        <taxon>Papilionoidea</taxon>
        <taxon>Pieridae</taxon>
        <taxon>Pierinae</taxon>
        <taxon>Leptosia</taxon>
    </lineage>
</organism>
<feature type="domain" description="U1-type" evidence="1">
    <location>
        <begin position="60"/>
        <end position="90"/>
    </location>
</feature>
<evidence type="ECO:0000313" key="2">
    <source>
        <dbReference type="EMBL" id="CAK1542585.1"/>
    </source>
</evidence>